<dbReference type="AlphaFoldDB" id="A0A6G8S4T3"/>
<accession>A0A6G8S4T3</accession>
<reference evidence="1 2" key="1">
    <citation type="submission" date="2020-03" db="EMBL/GenBank/DDBJ databases">
        <authorList>
            <person name="Zhu W."/>
        </authorList>
    </citation>
    <scope>NUCLEOTIDE SEQUENCE [LARGE SCALE GENOMIC DNA]</scope>
    <source>
        <strain evidence="1 2">185</strain>
    </source>
</reference>
<keyword evidence="2" id="KW-1185">Reference proteome</keyword>
<sequence length="141" mass="16762">MAIKFTQEQIDSFITTREEDLALLNWNRLKVIYPDLTEKYFNNDVDKGVKFLEIAHTRVKKYLTEVEDDDGYNQWRTVYGEICFILNDNKIDDDPWNRGILEERLWPHFLRIDILAGVLESSLNNPDSQKFYAALEKQKWG</sequence>
<dbReference type="EMBL" id="CP049916">
    <property type="protein sequence ID" value="QIO09177.1"/>
    <property type="molecule type" value="Genomic_DNA"/>
</dbReference>
<evidence type="ECO:0000313" key="2">
    <source>
        <dbReference type="Proteomes" id="UP000501939"/>
    </source>
</evidence>
<organism evidence="1 2">
    <name type="scientific">Acinetobacter lanii</name>
    <dbReference type="NCBI Taxonomy" id="2715163"/>
    <lineage>
        <taxon>Bacteria</taxon>
        <taxon>Pseudomonadati</taxon>
        <taxon>Pseudomonadota</taxon>
        <taxon>Gammaproteobacteria</taxon>
        <taxon>Moraxellales</taxon>
        <taxon>Moraxellaceae</taxon>
        <taxon>Acinetobacter</taxon>
    </lineage>
</organism>
<gene>
    <name evidence="1" type="ORF">G8D99_09220</name>
</gene>
<proteinExistence type="predicted"/>
<dbReference type="KEGG" id="alj:G8D99_09220"/>
<dbReference type="Proteomes" id="UP000501939">
    <property type="component" value="Chromosome"/>
</dbReference>
<dbReference type="RefSeq" id="WP_166324842.1">
    <property type="nucleotide sequence ID" value="NZ_CP049916.1"/>
</dbReference>
<protein>
    <submittedName>
        <fullName evidence="1">Uncharacterized protein</fullName>
    </submittedName>
</protein>
<name>A0A6G8S4T3_9GAMM</name>
<evidence type="ECO:0000313" key="1">
    <source>
        <dbReference type="EMBL" id="QIO09177.1"/>
    </source>
</evidence>